<dbReference type="Pfam" id="PF00005">
    <property type="entry name" value="ABC_tran"/>
    <property type="match status" value="1"/>
</dbReference>
<comment type="caution">
    <text evidence="7">The sequence shown here is derived from an EMBL/GenBank/DDBJ whole genome shotgun (WGS) entry which is preliminary data.</text>
</comment>
<dbReference type="InterPro" id="IPR003439">
    <property type="entry name" value="ABC_transporter-like_ATP-bd"/>
</dbReference>
<dbReference type="SUPFAM" id="SSF52540">
    <property type="entry name" value="P-loop containing nucleoside triphosphate hydrolases"/>
    <property type="match status" value="1"/>
</dbReference>
<dbReference type="GO" id="GO:0016887">
    <property type="term" value="F:ATP hydrolysis activity"/>
    <property type="evidence" value="ECO:0007669"/>
    <property type="project" value="InterPro"/>
</dbReference>
<keyword evidence="2" id="KW-0813">Transport</keyword>
<dbReference type="InterPro" id="IPR052156">
    <property type="entry name" value="BCAA_Transport_ATP-bd_LivF"/>
</dbReference>
<dbReference type="GO" id="GO:0005524">
    <property type="term" value="F:ATP binding"/>
    <property type="evidence" value="ECO:0007669"/>
    <property type="project" value="UniProtKB-KW"/>
</dbReference>
<reference evidence="7" key="2">
    <citation type="submission" date="2020-09" db="EMBL/GenBank/DDBJ databases">
        <authorList>
            <person name="Sun Q."/>
            <person name="Zhou Y."/>
        </authorList>
    </citation>
    <scope>NUCLEOTIDE SEQUENCE</scope>
    <source>
        <strain evidence="7">CGMCC 1.15320</strain>
    </source>
</reference>
<dbReference type="RefSeq" id="WP_188720977.1">
    <property type="nucleotide sequence ID" value="NZ_BMIF01000005.1"/>
</dbReference>
<comment type="similarity">
    <text evidence="1">Belongs to the ABC transporter superfamily.</text>
</comment>
<dbReference type="PANTHER" id="PTHR43820">
    <property type="entry name" value="HIGH-AFFINITY BRANCHED-CHAIN AMINO ACID TRANSPORT ATP-BINDING PROTEIN LIVF"/>
    <property type="match status" value="1"/>
</dbReference>
<organism evidence="7 8">
    <name type="scientific">Nitratireductor aestuarii</name>
    <dbReference type="NCBI Taxonomy" id="1735103"/>
    <lineage>
        <taxon>Bacteria</taxon>
        <taxon>Pseudomonadati</taxon>
        <taxon>Pseudomonadota</taxon>
        <taxon>Alphaproteobacteria</taxon>
        <taxon>Hyphomicrobiales</taxon>
        <taxon>Phyllobacteriaceae</taxon>
        <taxon>Nitratireductor</taxon>
    </lineage>
</organism>
<dbReference type="PROSITE" id="PS50893">
    <property type="entry name" value="ABC_TRANSPORTER_2"/>
    <property type="match status" value="1"/>
</dbReference>
<dbReference type="AlphaFoldDB" id="A0A916RUD8"/>
<feature type="domain" description="ABC transporter" evidence="6">
    <location>
        <begin position="11"/>
        <end position="239"/>
    </location>
</feature>
<sequence>MKIDVHPNTSLVVRDLQGWYAESKVIHGMNFEVHEGEILTLLGRNGAGKTSTLRAIMGIMRKRTGSINFRSEELINKRIYEIARKGIAYCPEERAIFASLDVRENLTLPPVLQSGGMTDAELFQAFPNLQRRASSRGTRLSGGEQQMLAIARILRTGSRFLLLDEPSEGLAPVIVKEIGELLKKLKQRGYTIILVEQNWRFARSVADRHVVVEHGQVVDTFTADVSNTDVSRVQRYLGV</sequence>
<dbReference type="InterPro" id="IPR017871">
    <property type="entry name" value="ABC_transporter-like_CS"/>
</dbReference>
<dbReference type="GO" id="GO:0015807">
    <property type="term" value="P:L-amino acid transport"/>
    <property type="evidence" value="ECO:0007669"/>
    <property type="project" value="TreeGrafter"/>
</dbReference>
<evidence type="ECO:0000256" key="2">
    <source>
        <dbReference type="ARBA" id="ARBA00022448"/>
    </source>
</evidence>
<accession>A0A916RUD8</accession>
<proteinExistence type="inferred from homology"/>
<evidence type="ECO:0000256" key="1">
    <source>
        <dbReference type="ARBA" id="ARBA00005417"/>
    </source>
</evidence>
<reference evidence="7" key="1">
    <citation type="journal article" date="2014" name="Int. J. Syst. Evol. Microbiol.">
        <title>Complete genome sequence of Corynebacterium casei LMG S-19264T (=DSM 44701T), isolated from a smear-ripened cheese.</title>
        <authorList>
            <consortium name="US DOE Joint Genome Institute (JGI-PGF)"/>
            <person name="Walter F."/>
            <person name="Albersmeier A."/>
            <person name="Kalinowski J."/>
            <person name="Ruckert C."/>
        </authorList>
    </citation>
    <scope>NUCLEOTIDE SEQUENCE</scope>
    <source>
        <strain evidence="7">CGMCC 1.15320</strain>
    </source>
</reference>
<evidence type="ECO:0000259" key="6">
    <source>
        <dbReference type="PROSITE" id="PS50893"/>
    </source>
</evidence>
<dbReference type="Gene3D" id="3.40.50.300">
    <property type="entry name" value="P-loop containing nucleotide triphosphate hydrolases"/>
    <property type="match status" value="1"/>
</dbReference>
<dbReference type="EMBL" id="BMIF01000005">
    <property type="protein sequence ID" value="GGA66680.1"/>
    <property type="molecule type" value="Genomic_DNA"/>
</dbReference>
<dbReference type="Proteomes" id="UP000636264">
    <property type="component" value="Unassembled WGS sequence"/>
</dbReference>
<evidence type="ECO:0000313" key="7">
    <source>
        <dbReference type="EMBL" id="GGA66680.1"/>
    </source>
</evidence>
<keyword evidence="8" id="KW-1185">Reference proteome</keyword>
<keyword evidence="4 7" id="KW-0067">ATP-binding</keyword>
<dbReference type="InterPro" id="IPR027417">
    <property type="entry name" value="P-loop_NTPase"/>
</dbReference>
<protein>
    <submittedName>
        <fullName evidence="7">ABC transporter ATP-binding protein</fullName>
    </submittedName>
</protein>
<dbReference type="CDD" id="cd03224">
    <property type="entry name" value="ABC_TM1139_LivF_branched"/>
    <property type="match status" value="1"/>
</dbReference>
<evidence type="ECO:0000256" key="4">
    <source>
        <dbReference type="ARBA" id="ARBA00022840"/>
    </source>
</evidence>
<keyword evidence="3" id="KW-0547">Nucleotide-binding</keyword>
<dbReference type="InterPro" id="IPR003593">
    <property type="entry name" value="AAA+_ATPase"/>
</dbReference>
<evidence type="ECO:0000256" key="3">
    <source>
        <dbReference type="ARBA" id="ARBA00022741"/>
    </source>
</evidence>
<evidence type="ECO:0000256" key="5">
    <source>
        <dbReference type="ARBA" id="ARBA00022970"/>
    </source>
</evidence>
<name>A0A916RUD8_9HYPH</name>
<dbReference type="GO" id="GO:0015658">
    <property type="term" value="F:branched-chain amino acid transmembrane transporter activity"/>
    <property type="evidence" value="ECO:0007669"/>
    <property type="project" value="TreeGrafter"/>
</dbReference>
<dbReference type="PROSITE" id="PS00211">
    <property type="entry name" value="ABC_TRANSPORTER_1"/>
    <property type="match status" value="1"/>
</dbReference>
<evidence type="ECO:0000313" key="8">
    <source>
        <dbReference type="Proteomes" id="UP000636264"/>
    </source>
</evidence>
<gene>
    <name evidence="7" type="ORF">GCM10011385_20700</name>
</gene>
<dbReference type="SMART" id="SM00382">
    <property type="entry name" value="AAA"/>
    <property type="match status" value="1"/>
</dbReference>
<dbReference type="PANTHER" id="PTHR43820:SF4">
    <property type="entry name" value="HIGH-AFFINITY BRANCHED-CHAIN AMINO ACID TRANSPORT ATP-BINDING PROTEIN LIVF"/>
    <property type="match status" value="1"/>
</dbReference>
<keyword evidence="5" id="KW-0029">Amino-acid transport</keyword>